<comment type="pathway">
    <text evidence="1">Protein modification; protein lipoylation via exogenous pathway; protein N(6)-(lipoyl)lysine from lipoate: step 2/2.</text>
</comment>
<evidence type="ECO:0000259" key="3">
    <source>
        <dbReference type="PROSITE" id="PS51733"/>
    </source>
</evidence>
<dbReference type="GO" id="GO:0009249">
    <property type="term" value="P:protein lipoylation"/>
    <property type="evidence" value="ECO:0007669"/>
    <property type="project" value="InterPro"/>
</dbReference>
<evidence type="ECO:0000313" key="4">
    <source>
        <dbReference type="EMBL" id="KAK4296154.1"/>
    </source>
</evidence>
<name>A0AAE1NTY8_9EUCA</name>
<dbReference type="PANTHER" id="PTHR12561:SF3">
    <property type="entry name" value="LIPOYLTRANSFERASE 1, MITOCHONDRIAL"/>
    <property type="match status" value="1"/>
</dbReference>
<evidence type="ECO:0000313" key="5">
    <source>
        <dbReference type="Proteomes" id="UP001292094"/>
    </source>
</evidence>
<dbReference type="InterPro" id="IPR004143">
    <property type="entry name" value="BPL_LPL_catalytic"/>
</dbReference>
<sequence length="381" mass="42062">MLSLKKLSTNLVRNYGPLGAVSTSLYGSTSQPSPSRPRATEPPKRVVFISQSTDVFSNLAFEDWLYKNWSFEKRSILFLWRNSPCVVIGRHQNPLVEANIPYLESAGVPVARRGSGGGAVYHDHGNLNCTFFTAKERYDRRQNLELICNVLNHDFGIQARANNRDDIVVGHDNKVSGTAAKLGRTSAYHHCTLLVRTDRQQLRLALQGDKTIQSKATHSVSSGVANLGDIGGKDMTVEKLLASLGRTFLTEQEQDPRLANGFTLINPTDDWFPGLGKIEADLRSVEWIEGKTPRFTISRSVSLPPCLAGTSASANITVQAYHGVVEEVRLEDGLIACEELTDLVLDISTSLKGTPYTPGIFCDISNRIRLPQPLHTQRSFL</sequence>
<dbReference type="Proteomes" id="UP001292094">
    <property type="component" value="Unassembled WGS sequence"/>
</dbReference>
<proteinExistence type="inferred from homology"/>
<dbReference type="EMBL" id="JAWZYT010003914">
    <property type="protein sequence ID" value="KAK4296154.1"/>
    <property type="molecule type" value="Genomic_DNA"/>
</dbReference>
<comment type="similarity">
    <text evidence="2">Belongs to the LplA family.</text>
</comment>
<feature type="domain" description="BPL/LPL catalytic" evidence="3">
    <location>
        <begin position="71"/>
        <end position="256"/>
    </location>
</feature>
<evidence type="ECO:0000256" key="1">
    <source>
        <dbReference type="ARBA" id="ARBA00005085"/>
    </source>
</evidence>
<dbReference type="Pfam" id="PF21948">
    <property type="entry name" value="LplA-B_cat"/>
    <property type="match status" value="1"/>
</dbReference>
<accession>A0AAE1NTY8</accession>
<reference evidence="4" key="1">
    <citation type="submission" date="2023-11" db="EMBL/GenBank/DDBJ databases">
        <title>Genome assemblies of two species of porcelain crab, Petrolisthes cinctipes and Petrolisthes manimaculis (Anomura: Porcellanidae).</title>
        <authorList>
            <person name="Angst P."/>
        </authorList>
    </citation>
    <scope>NUCLEOTIDE SEQUENCE</scope>
    <source>
        <strain evidence="4">PB745_02</strain>
        <tissue evidence="4">Gill</tissue>
    </source>
</reference>
<evidence type="ECO:0000256" key="2">
    <source>
        <dbReference type="ARBA" id="ARBA00008242"/>
    </source>
</evidence>
<protein>
    <recommendedName>
        <fullName evidence="3">BPL/LPL catalytic domain-containing protein</fullName>
    </recommendedName>
</protein>
<dbReference type="PANTHER" id="PTHR12561">
    <property type="entry name" value="LIPOATE-PROTEIN LIGASE"/>
    <property type="match status" value="1"/>
</dbReference>
<dbReference type="SUPFAM" id="SSF55681">
    <property type="entry name" value="Class II aaRS and biotin synthetases"/>
    <property type="match status" value="1"/>
</dbReference>
<dbReference type="AlphaFoldDB" id="A0AAE1NTY8"/>
<organism evidence="4 5">
    <name type="scientific">Petrolisthes manimaculis</name>
    <dbReference type="NCBI Taxonomy" id="1843537"/>
    <lineage>
        <taxon>Eukaryota</taxon>
        <taxon>Metazoa</taxon>
        <taxon>Ecdysozoa</taxon>
        <taxon>Arthropoda</taxon>
        <taxon>Crustacea</taxon>
        <taxon>Multicrustacea</taxon>
        <taxon>Malacostraca</taxon>
        <taxon>Eumalacostraca</taxon>
        <taxon>Eucarida</taxon>
        <taxon>Decapoda</taxon>
        <taxon>Pleocyemata</taxon>
        <taxon>Anomura</taxon>
        <taxon>Galatheoidea</taxon>
        <taxon>Porcellanidae</taxon>
        <taxon>Petrolisthes</taxon>
    </lineage>
</organism>
<keyword evidence="5" id="KW-1185">Reference proteome</keyword>
<dbReference type="Gene3D" id="3.30.930.10">
    <property type="entry name" value="Bira Bifunctional Protein, Domain 2"/>
    <property type="match status" value="1"/>
</dbReference>
<dbReference type="FunFam" id="3.30.930.10:FF:000045">
    <property type="entry name" value="lipoyltransferase 1, mitochondrial"/>
    <property type="match status" value="1"/>
</dbReference>
<dbReference type="GO" id="GO:0005739">
    <property type="term" value="C:mitochondrion"/>
    <property type="evidence" value="ECO:0007669"/>
    <property type="project" value="TreeGrafter"/>
</dbReference>
<dbReference type="CDD" id="cd16443">
    <property type="entry name" value="LplA"/>
    <property type="match status" value="1"/>
</dbReference>
<dbReference type="GO" id="GO:0017118">
    <property type="term" value="F:lipoyltransferase activity"/>
    <property type="evidence" value="ECO:0007669"/>
    <property type="project" value="TreeGrafter"/>
</dbReference>
<comment type="caution">
    <text evidence="4">The sequence shown here is derived from an EMBL/GenBank/DDBJ whole genome shotgun (WGS) entry which is preliminary data.</text>
</comment>
<gene>
    <name evidence="4" type="ORF">Pmani_031338</name>
</gene>
<dbReference type="PROSITE" id="PS51733">
    <property type="entry name" value="BPL_LPL_CATALYTIC"/>
    <property type="match status" value="1"/>
</dbReference>
<dbReference type="InterPro" id="IPR045864">
    <property type="entry name" value="aa-tRNA-synth_II/BPL/LPL"/>
</dbReference>
<dbReference type="InterPro" id="IPR004562">
    <property type="entry name" value="LipoylTrfase_LipoateP_Ligase"/>
</dbReference>